<dbReference type="PANTHER" id="PTHR31426">
    <property type="entry name" value="GROUP II INTRON SPLICING FACTOR CRS1-LIKE"/>
    <property type="match status" value="1"/>
</dbReference>
<accession>A0A835UG09</accession>
<feature type="compositionally biased region" description="Basic residues" evidence="1">
    <location>
        <begin position="8"/>
        <end position="41"/>
    </location>
</feature>
<comment type="caution">
    <text evidence="3">The sequence shown here is derived from an EMBL/GenBank/DDBJ whole genome shotgun (WGS) entry which is preliminary data.</text>
</comment>
<dbReference type="Proteomes" id="UP000636800">
    <property type="component" value="Chromosome 12"/>
</dbReference>
<name>A0A835UG09_VANPL</name>
<dbReference type="EMBL" id="JADCNL010000012">
    <property type="protein sequence ID" value="KAG0458556.1"/>
    <property type="molecule type" value="Genomic_DNA"/>
</dbReference>
<gene>
    <name evidence="3" type="ORF">HPP92_023395</name>
    <name evidence="2" type="ORF">HPP92_023713</name>
</gene>
<proteinExistence type="predicted"/>
<keyword evidence="4" id="KW-1185">Reference proteome</keyword>
<organism evidence="3 5">
    <name type="scientific">Vanilla planifolia</name>
    <name type="common">Vanilla</name>
    <dbReference type="NCBI Taxonomy" id="51239"/>
    <lineage>
        <taxon>Eukaryota</taxon>
        <taxon>Viridiplantae</taxon>
        <taxon>Streptophyta</taxon>
        <taxon>Embryophyta</taxon>
        <taxon>Tracheophyta</taxon>
        <taxon>Spermatophyta</taxon>
        <taxon>Magnoliopsida</taxon>
        <taxon>Liliopsida</taxon>
        <taxon>Asparagales</taxon>
        <taxon>Orchidaceae</taxon>
        <taxon>Vanilloideae</taxon>
        <taxon>Vanilleae</taxon>
        <taxon>Vanilla</taxon>
    </lineage>
</organism>
<evidence type="ECO:0000313" key="4">
    <source>
        <dbReference type="Proteomes" id="UP000636800"/>
    </source>
</evidence>
<evidence type="ECO:0000313" key="3">
    <source>
        <dbReference type="EMBL" id="KAG0460267.1"/>
    </source>
</evidence>
<feature type="region of interest" description="Disordered" evidence="1">
    <location>
        <begin position="1"/>
        <end position="56"/>
    </location>
</feature>
<dbReference type="PANTHER" id="PTHR31426:SF2">
    <property type="entry name" value="OS01G0958400 PROTEIN"/>
    <property type="match status" value="1"/>
</dbReference>
<evidence type="ECO:0000256" key="1">
    <source>
        <dbReference type="SAM" id="MobiDB-lite"/>
    </source>
</evidence>
<dbReference type="InterPro" id="IPR040286">
    <property type="entry name" value="At3g25440-like"/>
</dbReference>
<evidence type="ECO:0000313" key="2">
    <source>
        <dbReference type="EMBL" id="KAG0458556.1"/>
    </source>
</evidence>
<dbReference type="EMBL" id="JADCNM010000012">
    <property type="protein sequence ID" value="KAG0460267.1"/>
    <property type="molecule type" value="Genomic_DNA"/>
</dbReference>
<reference evidence="4 5" key="1">
    <citation type="journal article" date="2020" name="Nat. Food">
        <title>A phased Vanilla planifolia genome enables genetic improvement of flavour and production.</title>
        <authorList>
            <person name="Hasing T."/>
            <person name="Tang H."/>
            <person name="Brym M."/>
            <person name="Khazi F."/>
            <person name="Huang T."/>
            <person name="Chambers A.H."/>
        </authorList>
    </citation>
    <scope>NUCLEOTIDE SEQUENCE [LARGE SCALE GENOMIC DNA]</scope>
    <source>
        <tissue evidence="3">Leaf</tissue>
    </source>
</reference>
<sequence length="116" mass="13714">MVSQSSKPFRRSLRRRRSGRQRSGSRCRERGRRGRGRKQTRGTRVALDPRGRRRKAQVSTVEARIKYKIERAKLKESLLIEKLKKYEVPQVQGPNPKEDTLTGEERFYMKKMAKKV</sequence>
<dbReference type="Proteomes" id="UP000639772">
    <property type="component" value="Chromosome 12"/>
</dbReference>
<evidence type="ECO:0000313" key="5">
    <source>
        <dbReference type="Proteomes" id="UP000639772"/>
    </source>
</evidence>
<protein>
    <submittedName>
        <fullName evidence="3">Uncharacterized protein</fullName>
    </submittedName>
</protein>
<dbReference type="AlphaFoldDB" id="A0A835UG09"/>